<sequence>MTGPLATAAAVKAARPAGRALRRGLIAAGLVTLLCLLCIGGATASLLAGLTDDPASTAINANCGSGIKIDPNAKLPEVGGLTAEQVRNAAIVIQVGQQLRVPARGWVIAIATALQESSLSNLPHLGRRNDHDSIGVFQQRPSQGWGTVAQLSDPAYQARKFYEKLLKVRSWQTLALTVAAQRVQVSAYPDAYAKHEARAADIVDALTGGAARSVINAAAQRCAAPGEIAASGWTIPLKGPISSGYRTVSRPGHNGVDIAVSKGTDVHAAAGGVVLTAVCNAHVGVRPYSCNIDGGIFVKGCGWYVDIEHAGGVITRYCHMQERPFVVAGQQVTAGQVIGKSGSSGNSSGPHLHFEVHLNGDASGAGATNPVPFMAAKGAALTGSGA</sequence>
<protein>
    <recommendedName>
        <fullName evidence="3">M23ase beta-sheet core domain-containing protein</fullName>
    </recommendedName>
</protein>
<keyword evidence="2" id="KW-1133">Transmembrane helix</keyword>
<dbReference type="CDD" id="cd12797">
    <property type="entry name" value="M23_peptidase"/>
    <property type="match status" value="1"/>
</dbReference>
<dbReference type="PANTHER" id="PTHR21666">
    <property type="entry name" value="PEPTIDASE-RELATED"/>
    <property type="match status" value="1"/>
</dbReference>
<keyword evidence="1" id="KW-0732">Signal</keyword>
<evidence type="ECO:0000256" key="1">
    <source>
        <dbReference type="ARBA" id="ARBA00022729"/>
    </source>
</evidence>
<evidence type="ECO:0000313" key="4">
    <source>
        <dbReference type="EMBL" id="GAA1808459.1"/>
    </source>
</evidence>
<feature type="domain" description="M23ase beta-sheet core" evidence="3">
    <location>
        <begin position="252"/>
        <end position="362"/>
    </location>
</feature>
<keyword evidence="2" id="KW-0812">Transmembrane</keyword>
<feature type="transmembrane region" description="Helical" evidence="2">
    <location>
        <begin position="25"/>
        <end position="50"/>
    </location>
</feature>
<reference evidence="5" key="1">
    <citation type="journal article" date="2019" name="Int. J. Syst. Evol. Microbiol.">
        <title>The Global Catalogue of Microorganisms (GCM) 10K type strain sequencing project: providing services to taxonomists for standard genome sequencing and annotation.</title>
        <authorList>
            <consortium name="The Broad Institute Genomics Platform"/>
            <consortium name="The Broad Institute Genome Sequencing Center for Infectious Disease"/>
            <person name="Wu L."/>
            <person name="Ma J."/>
        </authorList>
    </citation>
    <scope>NUCLEOTIDE SEQUENCE [LARGE SCALE GENOMIC DNA]</scope>
    <source>
        <strain evidence="5">JCM 13250</strain>
    </source>
</reference>
<dbReference type="Gene3D" id="2.70.70.10">
    <property type="entry name" value="Glucose Permease (Domain IIA)"/>
    <property type="match status" value="1"/>
</dbReference>
<dbReference type="EMBL" id="BAAALT010000093">
    <property type="protein sequence ID" value="GAA1808459.1"/>
    <property type="molecule type" value="Genomic_DNA"/>
</dbReference>
<evidence type="ECO:0000313" key="5">
    <source>
        <dbReference type="Proteomes" id="UP001500218"/>
    </source>
</evidence>
<keyword evidence="2" id="KW-0472">Membrane</keyword>
<dbReference type="SUPFAM" id="SSF51261">
    <property type="entry name" value="Duplicated hybrid motif"/>
    <property type="match status" value="1"/>
</dbReference>
<name>A0ABP4YGD3_9ACTN</name>
<keyword evidence="5" id="KW-1185">Reference proteome</keyword>
<organism evidence="4 5">
    <name type="scientific">Luedemannella flava</name>
    <dbReference type="NCBI Taxonomy" id="349316"/>
    <lineage>
        <taxon>Bacteria</taxon>
        <taxon>Bacillati</taxon>
        <taxon>Actinomycetota</taxon>
        <taxon>Actinomycetes</taxon>
        <taxon>Micromonosporales</taxon>
        <taxon>Micromonosporaceae</taxon>
        <taxon>Luedemannella</taxon>
    </lineage>
</organism>
<gene>
    <name evidence="4" type="ORF">GCM10009682_32790</name>
</gene>
<comment type="caution">
    <text evidence="4">The sequence shown here is derived from an EMBL/GenBank/DDBJ whole genome shotgun (WGS) entry which is preliminary data.</text>
</comment>
<dbReference type="PANTHER" id="PTHR21666:SF289">
    <property type="entry name" value="L-ALA--D-GLU ENDOPEPTIDASE"/>
    <property type="match status" value="1"/>
</dbReference>
<evidence type="ECO:0000256" key="2">
    <source>
        <dbReference type="SAM" id="Phobius"/>
    </source>
</evidence>
<dbReference type="Pfam" id="PF01551">
    <property type="entry name" value="Peptidase_M23"/>
    <property type="match status" value="1"/>
</dbReference>
<evidence type="ECO:0000259" key="3">
    <source>
        <dbReference type="Pfam" id="PF01551"/>
    </source>
</evidence>
<accession>A0ABP4YGD3</accession>
<dbReference type="InterPro" id="IPR016047">
    <property type="entry name" value="M23ase_b-sheet_dom"/>
</dbReference>
<dbReference type="Proteomes" id="UP001500218">
    <property type="component" value="Unassembled WGS sequence"/>
</dbReference>
<dbReference type="InterPro" id="IPR011055">
    <property type="entry name" value="Dup_hybrid_motif"/>
</dbReference>
<dbReference type="InterPro" id="IPR050570">
    <property type="entry name" value="Cell_wall_metabolism_enzyme"/>
</dbReference>
<proteinExistence type="predicted"/>